<sequence length="117" mass="13211">MVTRCESTLRLAQSTTAVRYTKPRAIGMYVVSSAHAWLARSIFTPRSQYGQILCWALRRLLFGLQYSASTPMRFISVRARATAADLVPLATQQSRQHPRPGKRNLWSVRRSDASVSD</sequence>
<gene>
    <name evidence="2" type="ORF">BGV66_07340</name>
</gene>
<evidence type="ECO:0000313" key="2">
    <source>
        <dbReference type="EMBL" id="OJA49378.1"/>
    </source>
</evidence>
<organism evidence="2 3">
    <name type="scientific">Burkholderia ubonensis</name>
    <dbReference type="NCBI Taxonomy" id="101571"/>
    <lineage>
        <taxon>Bacteria</taxon>
        <taxon>Pseudomonadati</taxon>
        <taxon>Pseudomonadota</taxon>
        <taxon>Betaproteobacteria</taxon>
        <taxon>Burkholderiales</taxon>
        <taxon>Burkholderiaceae</taxon>
        <taxon>Burkholderia</taxon>
        <taxon>Burkholderia cepacia complex</taxon>
    </lineage>
</organism>
<comment type="caution">
    <text evidence="2">The sequence shown here is derived from an EMBL/GenBank/DDBJ whole genome shotgun (WGS) entry which is preliminary data.</text>
</comment>
<accession>A0ABD6Q7T4</accession>
<dbReference type="AlphaFoldDB" id="A0ABD6Q7T4"/>
<evidence type="ECO:0000313" key="3">
    <source>
        <dbReference type="Proteomes" id="UP000183667"/>
    </source>
</evidence>
<feature type="region of interest" description="Disordered" evidence="1">
    <location>
        <begin position="89"/>
        <end position="117"/>
    </location>
</feature>
<dbReference type="Proteomes" id="UP000183667">
    <property type="component" value="Unassembled WGS sequence"/>
</dbReference>
<protein>
    <submittedName>
        <fullName evidence="2">Uncharacterized protein</fullName>
    </submittedName>
</protein>
<reference evidence="3" key="1">
    <citation type="submission" date="2016-08" db="EMBL/GenBank/DDBJ databases">
        <title>Population biology and virulence potential of Burkholderia ubonensis.</title>
        <authorList>
            <person name="Price E.P."/>
            <person name="Currie B.J."/>
            <person name="Wagner D.M."/>
        </authorList>
    </citation>
    <scope>NUCLEOTIDE SEQUENCE [LARGE SCALE GENOMIC DNA]</scope>
    <source>
        <strain evidence="3">MSMB0103</strain>
    </source>
</reference>
<dbReference type="EMBL" id="MEAU01000009">
    <property type="protein sequence ID" value="OJA49378.1"/>
    <property type="molecule type" value="Genomic_DNA"/>
</dbReference>
<proteinExistence type="predicted"/>
<evidence type="ECO:0000256" key="1">
    <source>
        <dbReference type="SAM" id="MobiDB-lite"/>
    </source>
</evidence>
<name>A0ABD6Q7T4_9BURK</name>